<evidence type="ECO:0000313" key="2">
    <source>
        <dbReference type="EMBL" id="GGL94733.1"/>
    </source>
</evidence>
<protein>
    <submittedName>
        <fullName evidence="2">Uncharacterized protein</fullName>
    </submittedName>
</protein>
<gene>
    <name evidence="2" type="ORF">GCM10010840_35950</name>
</gene>
<sequence length="64" mass="7120">MRHSAGSDRPGRGPPPKRRISSAWGTRGYVWQWMPAGRLFILTVLATNFLGDGLRDALEPKGEQ</sequence>
<accession>A0ABQ2GG23</accession>
<evidence type="ECO:0000313" key="3">
    <source>
        <dbReference type="Proteomes" id="UP000639973"/>
    </source>
</evidence>
<proteinExistence type="predicted"/>
<keyword evidence="3" id="KW-1185">Reference proteome</keyword>
<feature type="compositionally biased region" description="Basic and acidic residues" evidence="1">
    <location>
        <begin position="1"/>
        <end position="11"/>
    </location>
</feature>
<name>A0ABQ2GG23_9DEIO</name>
<comment type="caution">
    <text evidence="2">The sequence shown here is derived from an EMBL/GenBank/DDBJ whole genome shotgun (WGS) entry which is preliminary data.</text>
</comment>
<reference evidence="3" key="1">
    <citation type="journal article" date="2019" name="Int. J. Syst. Evol. Microbiol.">
        <title>The Global Catalogue of Microorganisms (GCM) 10K type strain sequencing project: providing services to taxonomists for standard genome sequencing and annotation.</title>
        <authorList>
            <consortium name="The Broad Institute Genomics Platform"/>
            <consortium name="The Broad Institute Genome Sequencing Center for Infectious Disease"/>
            <person name="Wu L."/>
            <person name="Ma J."/>
        </authorList>
    </citation>
    <scope>NUCLEOTIDE SEQUENCE [LARGE SCALE GENOMIC DNA]</scope>
    <source>
        <strain evidence="3">JCM 15442</strain>
    </source>
</reference>
<feature type="region of interest" description="Disordered" evidence="1">
    <location>
        <begin position="1"/>
        <end position="22"/>
    </location>
</feature>
<dbReference type="EMBL" id="BMOL01000036">
    <property type="protein sequence ID" value="GGL94733.1"/>
    <property type="molecule type" value="Genomic_DNA"/>
</dbReference>
<organism evidence="2 3">
    <name type="scientific">Deinococcus aerolatus</name>
    <dbReference type="NCBI Taxonomy" id="522487"/>
    <lineage>
        <taxon>Bacteria</taxon>
        <taxon>Thermotogati</taxon>
        <taxon>Deinococcota</taxon>
        <taxon>Deinococci</taxon>
        <taxon>Deinococcales</taxon>
        <taxon>Deinococcaceae</taxon>
        <taxon>Deinococcus</taxon>
    </lineage>
</organism>
<evidence type="ECO:0000256" key="1">
    <source>
        <dbReference type="SAM" id="MobiDB-lite"/>
    </source>
</evidence>
<dbReference type="Proteomes" id="UP000639973">
    <property type="component" value="Unassembled WGS sequence"/>
</dbReference>